<dbReference type="AlphaFoldDB" id="B9TB70"/>
<evidence type="ECO:0000313" key="2">
    <source>
        <dbReference type="EMBL" id="EEF26896.1"/>
    </source>
</evidence>
<reference evidence="3" key="1">
    <citation type="journal article" date="2010" name="Nat. Biotechnol.">
        <title>Draft genome sequence of the oilseed species Ricinus communis.</title>
        <authorList>
            <person name="Chan A.P."/>
            <person name="Crabtree J."/>
            <person name="Zhao Q."/>
            <person name="Lorenzi H."/>
            <person name="Orvis J."/>
            <person name="Puiu D."/>
            <person name="Melake-Berhan A."/>
            <person name="Jones K.M."/>
            <person name="Redman J."/>
            <person name="Chen G."/>
            <person name="Cahoon E.B."/>
            <person name="Gedil M."/>
            <person name="Stanke M."/>
            <person name="Haas B.J."/>
            <person name="Wortman J.R."/>
            <person name="Fraser-Liggett C.M."/>
            <person name="Ravel J."/>
            <person name="Rabinowicz P.D."/>
        </authorList>
    </citation>
    <scope>NUCLEOTIDE SEQUENCE [LARGE SCALE GENOMIC DNA]</scope>
    <source>
        <strain evidence="3">cv. Hale</strain>
    </source>
</reference>
<keyword evidence="3" id="KW-1185">Reference proteome</keyword>
<dbReference type="Proteomes" id="UP000008311">
    <property type="component" value="Unassembled WGS sequence"/>
</dbReference>
<evidence type="ECO:0000313" key="3">
    <source>
        <dbReference type="Proteomes" id="UP000008311"/>
    </source>
</evidence>
<evidence type="ECO:0008006" key="4">
    <source>
        <dbReference type="Google" id="ProtNLM"/>
    </source>
</evidence>
<dbReference type="InParanoid" id="B9TB70"/>
<feature type="non-terminal residue" evidence="2">
    <location>
        <position position="1"/>
    </location>
</feature>
<name>B9TB70_RICCO</name>
<dbReference type="Gene3D" id="3.30.70.1060">
    <property type="entry name" value="Dimeric alpha+beta barrel"/>
    <property type="match status" value="1"/>
</dbReference>
<gene>
    <name evidence="2" type="ORF">RCOM_0359680</name>
</gene>
<sequence length="391" mass="43703">QCVVDLPCDGDAVGEALGHHVRVPAREAQLGGERGRVAVAQRQRFAQHVGQLREGGVGTGRVGPDQRRHRVQRIEQEVRLHLLAESLQLRLAQQGVRPFRAQPGVEQRPVGLHAEADRREQAEEDRDLHRFVHEQLWQWIVPVDFADERVHAMAQAEGEGDERDPVHRQPARLACEPAPGCAEQVVVRVRPAQLHKGERRHDECRRAFPQQRFPDRVRTLVAHEILHGDEHHQDPEQDPGRHEDGVAAQEGHATMIGHSGGVVKRHRCVAAATLLLTSSRATNQRRKHMERFLFVYHGKPGADSDTRHDLSRWAAWFDGMGSRVLDRGSLTHSAVEVPRRLLGPKESASSLCGYSVVEAADFNEAVEIGERCPIFDEGGSVEIARLTIPLA</sequence>
<dbReference type="InterPro" id="IPR011008">
    <property type="entry name" value="Dimeric_a/b-barrel"/>
</dbReference>
<protein>
    <recommendedName>
        <fullName evidence="4">YCII-related domain-containing protein</fullName>
    </recommendedName>
</protein>
<feature type="region of interest" description="Disordered" evidence="1">
    <location>
        <begin position="100"/>
        <end position="121"/>
    </location>
</feature>
<evidence type="ECO:0000256" key="1">
    <source>
        <dbReference type="SAM" id="MobiDB-lite"/>
    </source>
</evidence>
<organism evidence="2 3">
    <name type="scientific">Ricinus communis</name>
    <name type="common">Castor bean</name>
    <dbReference type="NCBI Taxonomy" id="3988"/>
    <lineage>
        <taxon>Eukaryota</taxon>
        <taxon>Viridiplantae</taxon>
        <taxon>Streptophyta</taxon>
        <taxon>Embryophyta</taxon>
        <taxon>Tracheophyta</taxon>
        <taxon>Spermatophyta</taxon>
        <taxon>Magnoliopsida</taxon>
        <taxon>eudicotyledons</taxon>
        <taxon>Gunneridae</taxon>
        <taxon>Pentapetalae</taxon>
        <taxon>rosids</taxon>
        <taxon>fabids</taxon>
        <taxon>Malpighiales</taxon>
        <taxon>Euphorbiaceae</taxon>
        <taxon>Acalyphoideae</taxon>
        <taxon>Acalypheae</taxon>
        <taxon>Ricinus</taxon>
    </lineage>
</organism>
<dbReference type="SUPFAM" id="SSF54909">
    <property type="entry name" value="Dimeric alpha+beta barrel"/>
    <property type="match status" value="1"/>
</dbReference>
<dbReference type="EMBL" id="EQ976253">
    <property type="protein sequence ID" value="EEF26896.1"/>
    <property type="molecule type" value="Genomic_DNA"/>
</dbReference>
<accession>B9TB70</accession>
<proteinExistence type="predicted"/>